<feature type="transmembrane region" description="Helical" evidence="2">
    <location>
        <begin position="54"/>
        <end position="72"/>
    </location>
</feature>
<evidence type="ECO:0000313" key="4">
    <source>
        <dbReference type="Proteomes" id="UP001174909"/>
    </source>
</evidence>
<comment type="caution">
    <text evidence="3">The sequence shown here is derived from an EMBL/GenBank/DDBJ whole genome shotgun (WGS) entry which is preliminary data.</text>
</comment>
<evidence type="ECO:0000256" key="2">
    <source>
        <dbReference type="SAM" id="Phobius"/>
    </source>
</evidence>
<protein>
    <recommendedName>
        <fullName evidence="5">Dolichol kinase</fullName>
    </recommendedName>
</protein>
<proteinExistence type="predicted"/>
<evidence type="ECO:0008006" key="5">
    <source>
        <dbReference type="Google" id="ProtNLM"/>
    </source>
</evidence>
<gene>
    <name evidence="3" type="ORF">GBAR_LOCUS4711</name>
</gene>
<feature type="compositionally biased region" description="Low complexity" evidence="1">
    <location>
        <begin position="173"/>
        <end position="183"/>
    </location>
</feature>
<dbReference type="AlphaFoldDB" id="A0AA35RA32"/>
<feature type="transmembrane region" description="Helical" evidence="2">
    <location>
        <begin position="21"/>
        <end position="48"/>
    </location>
</feature>
<accession>A0AA35RA32</accession>
<sequence>MGHAGVADGFDRELIRKAIHLLVALVPPLASVHLPLTMGLLMAGTLFYTAAEGMRLAGLRVAVVSGLTVAAARPRDTGFVLGPVTLGLGAMLALLLYPLPASAIAIYALAFGDAAASLIGMAFAGWRMPLNRNKTVAGKPGLLCRGVSGHAHTDRRRAPFDRCGHRCHDDRGALGARPRQPAAPRRRRNGRAGSQGAAVVCLSGHAEHRPAHQVGVMHLD</sequence>
<organism evidence="3 4">
    <name type="scientific">Geodia barretti</name>
    <name type="common">Barrett's horny sponge</name>
    <dbReference type="NCBI Taxonomy" id="519541"/>
    <lineage>
        <taxon>Eukaryota</taxon>
        <taxon>Metazoa</taxon>
        <taxon>Porifera</taxon>
        <taxon>Demospongiae</taxon>
        <taxon>Heteroscleromorpha</taxon>
        <taxon>Tetractinellida</taxon>
        <taxon>Astrophorina</taxon>
        <taxon>Geodiidae</taxon>
        <taxon>Geodia</taxon>
    </lineage>
</organism>
<keyword evidence="2" id="KW-1133">Transmembrane helix</keyword>
<keyword evidence="2" id="KW-0812">Transmembrane</keyword>
<evidence type="ECO:0000313" key="3">
    <source>
        <dbReference type="EMBL" id="CAI8006422.1"/>
    </source>
</evidence>
<keyword evidence="2" id="KW-0472">Membrane</keyword>
<feature type="transmembrane region" description="Helical" evidence="2">
    <location>
        <begin position="104"/>
        <end position="126"/>
    </location>
</feature>
<dbReference type="Proteomes" id="UP001174909">
    <property type="component" value="Unassembled WGS sequence"/>
</dbReference>
<dbReference type="GO" id="GO:0004143">
    <property type="term" value="F:ATP-dependent diacylglycerol kinase activity"/>
    <property type="evidence" value="ECO:0007669"/>
    <property type="project" value="InterPro"/>
</dbReference>
<dbReference type="InterPro" id="IPR037997">
    <property type="entry name" value="Dgk1-like"/>
</dbReference>
<reference evidence="3" key="1">
    <citation type="submission" date="2023-03" db="EMBL/GenBank/DDBJ databases">
        <authorList>
            <person name="Steffen K."/>
            <person name="Cardenas P."/>
        </authorList>
    </citation>
    <scope>NUCLEOTIDE SEQUENCE</scope>
</reference>
<keyword evidence="4" id="KW-1185">Reference proteome</keyword>
<name>A0AA35RA32_GEOBA</name>
<dbReference type="PANTHER" id="PTHR31303:SF1">
    <property type="entry name" value="CTP-DEPENDENT DIACYLGLYCEROL KINASE 1"/>
    <property type="match status" value="1"/>
</dbReference>
<dbReference type="PANTHER" id="PTHR31303">
    <property type="entry name" value="CTP-DEPENDENT DIACYLGLYCEROL KINASE 1"/>
    <property type="match status" value="1"/>
</dbReference>
<evidence type="ECO:0000256" key="1">
    <source>
        <dbReference type="SAM" id="MobiDB-lite"/>
    </source>
</evidence>
<feature type="region of interest" description="Disordered" evidence="1">
    <location>
        <begin position="169"/>
        <end position="194"/>
    </location>
</feature>
<feature type="transmembrane region" description="Helical" evidence="2">
    <location>
        <begin position="79"/>
        <end position="98"/>
    </location>
</feature>
<dbReference type="EMBL" id="CASHTH010000686">
    <property type="protein sequence ID" value="CAI8006422.1"/>
    <property type="molecule type" value="Genomic_DNA"/>
</dbReference>